<dbReference type="Pfam" id="PF11976">
    <property type="entry name" value="Rad60-SLD"/>
    <property type="match status" value="1"/>
</dbReference>
<evidence type="ECO:0000256" key="2">
    <source>
        <dbReference type="RuleBase" id="RU361190"/>
    </source>
</evidence>
<reference evidence="4 5" key="2">
    <citation type="submission" date="2018-11" db="EMBL/GenBank/DDBJ databases">
        <authorList>
            <consortium name="Pathogen Informatics"/>
        </authorList>
    </citation>
    <scope>NUCLEOTIDE SEQUENCE [LARGE SCALE GENOMIC DNA]</scope>
    <source>
        <strain evidence="4 5">Costa Rica</strain>
    </source>
</reference>
<evidence type="ECO:0000313" key="6">
    <source>
        <dbReference type="WBParaSite" id="ACOC_0000325301-mRNA-1"/>
    </source>
</evidence>
<dbReference type="InterPro" id="IPR000626">
    <property type="entry name" value="Ubiquitin-like_dom"/>
</dbReference>
<accession>A0A0R3PG76</accession>
<comment type="similarity">
    <text evidence="1 2">Belongs to the ubiquitin family. SUMO subfamily.</text>
</comment>
<dbReference type="SMART" id="SM00213">
    <property type="entry name" value="UBQ"/>
    <property type="match status" value="1"/>
</dbReference>
<dbReference type="GO" id="GO:0005634">
    <property type="term" value="C:nucleus"/>
    <property type="evidence" value="ECO:0007669"/>
    <property type="project" value="UniProtKB-SubCell"/>
</dbReference>
<dbReference type="InterPro" id="IPR029071">
    <property type="entry name" value="Ubiquitin-like_domsf"/>
</dbReference>
<dbReference type="PROSITE" id="PS50053">
    <property type="entry name" value="UBIQUITIN_2"/>
    <property type="match status" value="1"/>
</dbReference>
<dbReference type="WBParaSite" id="ACOC_0000325301-mRNA-1">
    <property type="protein sequence ID" value="ACOC_0000325301-mRNA-1"/>
    <property type="gene ID" value="ACOC_0000325301"/>
</dbReference>
<keyword evidence="2" id="KW-0833">Ubl conjugation pathway</keyword>
<evidence type="ECO:0000313" key="4">
    <source>
        <dbReference type="EMBL" id="VDM54839.1"/>
    </source>
</evidence>
<sequence>MSQEDRNPVLADSAEAKYVKIRIADQESSVLEYEVRACALMGEIKRDFARRLGIDLSRLRFICDGQLVVDTDTPQELELKDGDMIEVISSYRVVF</sequence>
<feature type="domain" description="Ubiquitin-like" evidence="3">
    <location>
        <begin position="19"/>
        <end position="88"/>
    </location>
</feature>
<dbReference type="InterPro" id="IPR022617">
    <property type="entry name" value="Rad60/SUMO-like_dom"/>
</dbReference>
<organism evidence="6">
    <name type="scientific">Angiostrongylus costaricensis</name>
    <name type="common">Nematode worm</name>
    <dbReference type="NCBI Taxonomy" id="334426"/>
    <lineage>
        <taxon>Eukaryota</taxon>
        <taxon>Metazoa</taxon>
        <taxon>Ecdysozoa</taxon>
        <taxon>Nematoda</taxon>
        <taxon>Chromadorea</taxon>
        <taxon>Rhabditida</taxon>
        <taxon>Rhabditina</taxon>
        <taxon>Rhabditomorpha</taxon>
        <taxon>Strongyloidea</taxon>
        <taxon>Metastrongylidae</taxon>
        <taxon>Angiostrongylus</taxon>
    </lineage>
</organism>
<dbReference type="EMBL" id="UYYA01000912">
    <property type="protein sequence ID" value="VDM54839.1"/>
    <property type="molecule type" value="Genomic_DNA"/>
</dbReference>
<comment type="subcellular location">
    <subcellularLocation>
        <location evidence="2">Nucleus</location>
    </subcellularLocation>
</comment>
<protein>
    <recommendedName>
        <fullName evidence="2">Small ubiquitin-related modifier</fullName>
        <shortName evidence="2">SUMO</shortName>
    </recommendedName>
</protein>
<dbReference type="AlphaFoldDB" id="A0A0R3PG76"/>
<evidence type="ECO:0000313" key="5">
    <source>
        <dbReference type="Proteomes" id="UP000267027"/>
    </source>
</evidence>
<keyword evidence="2" id="KW-0539">Nucleus</keyword>
<proteinExistence type="inferred from homology"/>
<evidence type="ECO:0000256" key="1">
    <source>
        <dbReference type="ARBA" id="ARBA00009185"/>
    </source>
</evidence>
<dbReference type="OrthoDB" id="442921at2759"/>
<dbReference type="STRING" id="334426.A0A0R3PG76"/>
<dbReference type="Proteomes" id="UP000267027">
    <property type="component" value="Unassembled WGS sequence"/>
</dbReference>
<dbReference type="SUPFAM" id="SSF54236">
    <property type="entry name" value="Ubiquitin-like"/>
    <property type="match status" value="1"/>
</dbReference>
<reference evidence="6" key="1">
    <citation type="submission" date="2017-02" db="UniProtKB">
        <authorList>
            <consortium name="WormBaseParasite"/>
        </authorList>
    </citation>
    <scope>IDENTIFICATION</scope>
</reference>
<evidence type="ECO:0000259" key="3">
    <source>
        <dbReference type="PROSITE" id="PS50053"/>
    </source>
</evidence>
<name>A0A0R3PG76_ANGCS</name>
<keyword evidence="5" id="KW-1185">Reference proteome</keyword>
<dbReference type="PANTHER" id="PTHR10562">
    <property type="entry name" value="SMALL UBIQUITIN-RELATED MODIFIER"/>
    <property type="match status" value="1"/>
</dbReference>
<gene>
    <name evidence="4" type="ORF">ACOC_LOCUS3254</name>
</gene>
<dbReference type="Gene3D" id="3.10.20.90">
    <property type="entry name" value="Phosphatidylinositol 3-kinase Catalytic Subunit, Chain A, domain 1"/>
    <property type="match status" value="1"/>
</dbReference>